<dbReference type="SMART" id="SM00849">
    <property type="entry name" value="Lactamase_B"/>
    <property type="match status" value="1"/>
</dbReference>
<reference evidence="6 7" key="1">
    <citation type="journal article" date="2022" name="bioRxiv">
        <title>Genomics of Preaxostyla Flagellates Illuminates Evolutionary Transitions and the Path Towards Mitochondrial Loss.</title>
        <authorList>
            <person name="Novak L.V.F."/>
            <person name="Treitli S.C."/>
            <person name="Pyrih J."/>
            <person name="Halakuc P."/>
            <person name="Pipaliya S.V."/>
            <person name="Vacek V."/>
            <person name="Brzon O."/>
            <person name="Soukal P."/>
            <person name="Eme L."/>
            <person name="Dacks J.B."/>
            <person name="Karnkowska A."/>
            <person name="Elias M."/>
            <person name="Hampl V."/>
        </authorList>
    </citation>
    <scope>NUCLEOTIDE SEQUENCE [LARGE SCALE GENOMIC DNA]</scope>
    <source>
        <strain evidence="6">NAU3</strain>
        <tissue evidence="6">Gut</tissue>
    </source>
</reference>
<evidence type="ECO:0000256" key="4">
    <source>
        <dbReference type="ARBA" id="ARBA00022833"/>
    </source>
</evidence>
<comment type="caution">
    <text evidence="6">The sequence shown here is derived from an EMBL/GenBank/DDBJ whole genome shotgun (WGS) entry which is preliminary data.</text>
</comment>
<dbReference type="PANTHER" id="PTHR46233:SF3">
    <property type="entry name" value="HYDROXYACYLGLUTATHIONE HYDROLASE GLOC"/>
    <property type="match status" value="1"/>
</dbReference>
<evidence type="ECO:0000259" key="5">
    <source>
        <dbReference type="SMART" id="SM00849"/>
    </source>
</evidence>
<dbReference type="InterPro" id="IPR051453">
    <property type="entry name" value="MBL_Glyoxalase_II"/>
</dbReference>
<organism evidence="6 7">
    <name type="scientific">Blattamonas nauphoetae</name>
    <dbReference type="NCBI Taxonomy" id="2049346"/>
    <lineage>
        <taxon>Eukaryota</taxon>
        <taxon>Metamonada</taxon>
        <taxon>Preaxostyla</taxon>
        <taxon>Oxymonadida</taxon>
        <taxon>Blattamonas</taxon>
    </lineage>
</organism>
<dbReference type="Proteomes" id="UP001281761">
    <property type="component" value="Unassembled WGS sequence"/>
</dbReference>
<evidence type="ECO:0000256" key="2">
    <source>
        <dbReference type="ARBA" id="ARBA00022723"/>
    </source>
</evidence>
<dbReference type="InterPro" id="IPR036866">
    <property type="entry name" value="RibonucZ/Hydroxyglut_hydro"/>
</dbReference>
<keyword evidence="3 6" id="KW-0378">Hydrolase</keyword>
<name>A0ABQ9X4E2_9EUKA</name>
<protein>
    <submittedName>
        <fullName evidence="6">Hydroxyacylglutathione hydrolase GloC</fullName>
        <ecNumber evidence="6">3.1.2.6</ecNumber>
    </submittedName>
</protein>
<dbReference type="CDD" id="cd06262">
    <property type="entry name" value="metallo-hydrolase-like_MBL-fold"/>
    <property type="match status" value="1"/>
</dbReference>
<sequence length="209" mass="22801">MVLKIDSFPVGDLQANCTIVYDDESKEALIVDPGGDIPTILEKVKGLGLKVKQIYLTHGHFDHIDMTGQLEKDLGVKTSIHPADVPIYEKSPQLMMMMLRSRAPLPTMPPVATHKEGDIFKVGPHEGRVIHTPGHSPGGTCLLFDGILIAGDTLFRGNVGRTDLPGGSWETLVDSIKNKLFVLPDDTRVICGHGSDTTIGYEKRRSPIL</sequence>
<dbReference type="PANTHER" id="PTHR46233">
    <property type="entry name" value="HYDROXYACYLGLUTATHIONE HYDROLASE GLOC"/>
    <property type="match status" value="1"/>
</dbReference>
<evidence type="ECO:0000313" key="6">
    <source>
        <dbReference type="EMBL" id="KAK2946643.1"/>
    </source>
</evidence>
<dbReference type="Pfam" id="PF00753">
    <property type="entry name" value="Lactamase_B"/>
    <property type="match status" value="1"/>
</dbReference>
<dbReference type="EC" id="3.1.2.6" evidence="6"/>
<proteinExistence type="predicted"/>
<dbReference type="InterPro" id="IPR001279">
    <property type="entry name" value="Metallo-B-lactamas"/>
</dbReference>
<evidence type="ECO:0000256" key="3">
    <source>
        <dbReference type="ARBA" id="ARBA00022801"/>
    </source>
</evidence>
<evidence type="ECO:0000313" key="7">
    <source>
        <dbReference type="Proteomes" id="UP001281761"/>
    </source>
</evidence>
<keyword evidence="7" id="KW-1185">Reference proteome</keyword>
<evidence type="ECO:0000256" key="1">
    <source>
        <dbReference type="ARBA" id="ARBA00001947"/>
    </source>
</evidence>
<keyword evidence="4" id="KW-0862">Zinc</keyword>
<dbReference type="GO" id="GO:0004416">
    <property type="term" value="F:hydroxyacylglutathione hydrolase activity"/>
    <property type="evidence" value="ECO:0007669"/>
    <property type="project" value="UniProtKB-EC"/>
</dbReference>
<gene>
    <name evidence="6" type="ORF">BLNAU_18395</name>
</gene>
<dbReference type="SUPFAM" id="SSF56281">
    <property type="entry name" value="Metallo-hydrolase/oxidoreductase"/>
    <property type="match status" value="1"/>
</dbReference>
<dbReference type="Gene3D" id="3.60.15.10">
    <property type="entry name" value="Ribonuclease Z/Hydroxyacylglutathione hydrolase-like"/>
    <property type="match status" value="1"/>
</dbReference>
<comment type="cofactor">
    <cofactor evidence="1">
        <name>Zn(2+)</name>
        <dbReference type="ChEBI" id="CHEBI:29105"/>
    </cofactor>
</comment>
<feature type="domain" description="Metallo-beta-lactamase" evidence="5">
    <location>
        <begin position="14"/>
        <end position="193"/>
    </location>
</feature>
<accession>A0ABQ9X4E2</accession>
<dbReference type="EMBL" id="JARBJD010000222">
    <property type="protein sequence ID" value="KAK2946643.1"/>
    <property type="molecule type" value="Genomic_DNA"/>
</dbReference>
<keyword evidence="2" id="KW-0479">Metal-binding</keyword>